<evidence type="ECO:0000256" key="5">
    <source>
        <dbReference type="ARBA" id="ARBA00022679"/>
    </source>
</evidence>
<accession>A0A1F5ZKI6</accession>
<keyword evidence="6 10" id="KW-0812">Transmembrane</keyword>
<feature type="transmembrane region" description="Helical" evidence="10">
    <location>
        <begin position="223"/>
        <end position="240"/>
    </location>
</feature>
<dbReference type="Pfam" id="PF04188">
    <property type="entry name" value="Mannosyl_trans2"/>
    <property type="match status" value="1"/>
</dbReference>
<evidence type="ECO:0000256" key="1">
    <source>
        <dbReference type="ARBA" id="ARBA00004477"/>
    </source>
</evidence>
<feature type="transmembrane region" description="Helical" evidence="10">
    <location>
        <begin position="7"/>
        <end position="28"/>
    </location>
</feature>
<evidence type="ECO:0000256" key="4">
    <source>
        <dbReference type="ARBA" id="ARBA00022676"/>
    </source>
</evidence>
<keyword evidence="4" id="KW-0328">Glycosyltransferase</keyword>
<comment type="subcellular location">
    <subcellularLocation>
        <location evidence="1">Endoplasmic reticulum membrane</location>
        <topology evidence="1">Multi-pass membrane protein</topology>
    </subcellularLocation>
</comment>
<dbReference type="GO" id="GO:0016020">
    <property type="term" value="C:membrane"/>
    <property type="evidence" value="ECO:0007669"/>
    <property type="project" value="GOC"/>
</dbReference>
<dbReference type="GO" id="GO:0006506">
    <property type="term" value="P:GPI anchor biosynthetic process"/>
    <property type="evidence" value="ECO:0007669"/>
    <property type="project" value="UniProtKB-UniPathway"/>
</dbReference>
<dbReference type="Proteomes" id="UP000176923">
    <property type="component" value="Unassembled WGS sequence"/>
</dbReference>
<dbReference type="GO" id="GO:0031501">
    <property type="term" value="C:mannosyltransferase complex"/>
    <property type="evidence" value="ECO:0007669"/>
    <property type="project" value="TreeGrafter"/>
</dbReference>
<keyword evidence="9 10" id="KW-0472">Membrane</keyword>
<evidence type="ECO:0000256" key="7">
    <source>
        <dbReference type="ARBA" id="ARBA00022824"/>
    </source>
</evidence>
<evidence type="ECO:0000256" key="10">
    <source>
        <dbReference type="SAM" id="Phobius"/>
    </source>
</evidence>
<evidence type="ECO:0000313" key="11">
    <source>
        <dbReference type="EMBL" id="OGG12834.1"/>
    </source>
</evidence>
<dbReference type="UniPathway" id="UPA00196"/>
<dbReference type="STRING" id="1798382.A3D77_07295"/>
<proteinExistence type="predicted"/>
<reference evidence="11 12" key="1">
    <citation type="journal article" date="2016" name="Nat. Commun.">
        <title>Thousands of microbial genomes shed light on interconnected biogeochemical processes in an aquifer system.</title>
        <authorList>
            <person name="Anantharaman K."/>
            <person name="Brown C.T."/>
            <person name="Hug L.A."/>
            <person name="Sharon I."/>
            <person name="Castelle C.J."/>
            <person name="Probst A.J."/>
            <person name="Thomas B.C."/>
            <person name="Singh A."/>
            <person name="Wilkins M.J."/>
            <person name="Karaoz U."/>
            <person name="Brodie E.L."/>
            <person name="Williams K.H."/>
            <person name="Hubbard S.S."/>
            <person name="Banfield J.F."/>
        </authorList>
    </citation>
    <scope>NUCLEOTIDE SEQUENCE [LARGE SCALE GENOMIC DNA]</scope>
</reference>
<name>A0A1F5ZKI6_9BACT</name>
<feature type="transmembrane region" description="Helical" evidence="10">
    <location>
        <begin position="315"/>
        <end position="337"/>
    </location>
</feature>
<keyword evidence="7" id="KW-0256">Endoplasmic reticulum</keyword>
<feature type="transmembrane region" description="Helical" evidence="10">
    <location>
        <begin position="287"/>
        <end position="308"/>
    </location>
</feature>
<dbReference type="GO" id="GO:0000009">
    <property type="term" value="F:alpha-1,6-mannosyltransferase activity"/>
    <property type="evidence" value="ECO:0007669"/>
    <property type="project" value="InterPro"/>
</dbReference>
<feature type="transmembrane region" description="Helical" evidence="10">
    <location>
        <begin position="172"/>
        <end position="202"/>
    </location>
</feature>
<organism evidence="11 12">
    <name type="scientific">Candidatus Gottesmanbacteria bacterium RIFCSPHIGHO2_02_FULL_39_11</name>
    <dbReference type="NCBI Taxonomy" id="1798382"/>
    <lineage>
        <taxon>Bacteria</taxon>
        <taxon>Candidatus Gottesmaniibacteriota</taxon>
    </lineage>
</organism>
<evidence type="ECO:0000256" key="3">
    <source>
        <dbReference type="ARBA" id="ARBA00022502"/>
    </source>
</evidence>
<keyword evidence="8 10" id="KW-1133">Transmembrane helix</keyword>
<dbReference type="PANTHER" id="PTHR12468:SF2">
    <property type="entry name" value="GPI MANNOSYLTRANSFERASE 2"/>
    <property type="match status" value="1"/>
</dbReference>
<evidence type="ECO:0000256" key="8">
    <source>
        <dbReference type="ARBA" id="ARBA00022989"/>
    </source>
</evidence>
<sequence length="385" mass="44536">MKNRSNLIILSIFLIWRTALFVISFISLKYFPFQPRFPYSDIFLIPSGFPKFLWSFANFDGVHYLTIINHGYSAQYTQVFFPFYPYLIRIISSTFYYVSPIVVGIGLSNIFFLLSLFLFNKLINLDNIKNAFWAIIFLISFPTSFYFGSLYTESLFFLLVLSSFYFARKNKWLAASFLGTLASMTRLNGIFLLPSLLVEWLLQKKVPQTKISNLMKEALKCPALYIVPLGLLIYMAYLQLTFHDALYFWHAQPVFGAERSGSQIVLLHQVFYRYYKILTTVQFGSEVFFISFLECFFTIVSILCLIGAYRKKIRLSYLVFSVFSILIPTLTGTLSSMPRYVLLAFPIYVYLSSIKSALLKMIIIALSLILLTVLTSLFARGHWVA</sequence>
<keyword evidence="5" id="KW-0808">Transferase</keyword>
<comment type="pathway">
    <text evidence="2">Glycolipid biosynthesis; glycosylphosphatidylinositol-anchor biosynthesis.</text>
</comment>
<dbReference type="InterPro" id="IPR007315">
    <property type="entry name" value="PIG-V/Gpi18"/>
</dbReference>
<dbReference type="PANTHER" id="PTHR12468">
    <property type="entry name" value="GPI MANNOSYLTRANSFERASE 2"/>
    <property type="match status" value="1"/>
</dbReference>
<protein>
    <recommendedName>
        <fullName evidence="13">Glycosyltransferase RgtA/B/C/D-like domain-containing protein</fullName>
    </recommendedName>
</protein>
<comment type="caution">
    <text evidence="11">The sequence shown here is derived from an EMBL/GenBank/DDBJ whole genome shotgun (WGS) entry which is preliminary data.</text>
</comment>
<feature type="transmembrane region" description="Helical" evidence="10">
    <location>
        <begin position="357"/>
        <end position="379"/>
    </location>
</feature>
<dbReference type="EMBL" id="MFJL01000041">
    <property type="protein sequence ID" value="OGG12834.1"/>
    <property type="molecule type" value="Genomic_DNA"/>
</dbReference>
<keyword evidence="3" id="KW-0337">GPI-anchor biosynthesis</keyword>
<feature type="transmembrane region" description="Helical" evidence="10">
    <location>
        <begin position="131"/>
        <end position="152"/>
    </location>
</feature>
<evidence type="ECO:0008006" key="13">
    <source>
        <dbReference type="Google" id="ProtNLM"/>
    </source>
</evidence>
<feature type="transmembrane region" description="Helical" evidence="10">
    <location>
        <begin position="95"/>
        <end position="119"/>
    </location>
</feature>
<dbReference type="GO" id="GO:0004376">
    <property type="term" value="F:GPI mannosyltransferase activity"/>
    <property type="evidence" value="ECO:0007669"/>
    <property type="project" value="InterPro"/>
</dbReference>
<evidence type="ECO:0000256" key="2">
    <source>
        <dbReference type="ARBA" id="ARBA00004687"/>
    </source>
</evidence>
<gene>
    <name evidence="11" type="ORF">A3D77_07295</name>
</gene>
<evidence type="ECO:0000256" key="6">
    <source>
        <dbReference type="ARBA" id="ARBA00022692"/>
    </source>
</evidence>
<evidence type="ECO:0000256" key="9">
    <source>
        <dbReference type="ARBA" id="ARBA00023136"/>
    </source>
</evidence>
<evidence type="ECO:0000313" key="12">
    <source>
        <dbReference type="Proteomes" id="UP000176923"/>
    </source>
</evidence>
<dbReference type="AlphaFoldDB" id="A0A1F5ZKI6"/>